<evidence type="ECO:0000313" key="1">
    <source>
        <dbReference type="EMBL" id="GAG03206.1"/>
    </source>
</evidence>
<comment type="caution">
    <text evidence="1">The sequence shown here is derived from an EMBL/GenBank/DDBJ whole genome shotgun (WGS) entry which is preliminary data.</text>
</comment>
<reference evidence="1" key="1">
    <citation type="journal article" date="2014" name="Front. Microbiol.">
        <title>High frequency of phylogenetically diverse reductive dehalogenase-homologous genes in deep subseafloor sedimentary metagenomes.</title>
        <authorList>
            <person name="Kawai M."/>
            <person name="Futagami T."/>
            <person name="Toyoda A."/>
            <person name="Takaki Y."/>
            <person name="Nishi S."/>
            <person name="Hori S."/>
            <person name="Arai W."/>
            <person name="Tsubouchi T."/>
            <person name="Morono Y."/>
            <person name="Uchiyama I."/>
            <person name="Ito T."/>
            <person name="Fujiyama A."/>
            <person name="Inagaki F."/>
            <person name="Takami H."/>
        </authorList>
    </citation>
    <scope>NUCLEOTIDE SEQUENCE</scope>
    <source>
        <strain evidence="1">Expedition CK06-06</strain>
    </source>
</reference>
<proteinExistence type="predicted"/>
<name>X0VRM7_9ZZZZ</name>
<dbReference type="AlphaFoldDB" id="X0VRM7"/>
<dbReference type="EMBL" id="BARS01025356">
    <property type="protein sequence ID" value="GAG03206.1"/>
    <property type="molecule type" value="Genomic_DNA"/>
</dbReference>
<protein>
    <submittedName>
        <fullName evidence="1">Uncharacterized protein</fullName>
    </submittedName>
</protein>
<sequence>MDKPTLPDNFTGLVSLGKLGEPGTLRDHVVVSALVMVGKPTAIILRSNDDIDIEIPFGEETEFQAKIHGFIQTAQRL</sequence>
<organism evidence="1">
    <name type="scientific">marine sediment metagenome</name>
    <dbReference type="NCBI Taxonomy" id="412755"/>
    <lineage>
        <taxon>unclassified sequences</taxon>
        <taxon>metagenomes</taxon>
        <taxon>ecological metagenomes</taxon>
    </lineage>
</organism>
<accession>X0VRM7</accession>
<gene>
    <name evidence="1" type="ORF">S01H1_40085</name>
</gene>